<organism evidence="2 3">
    <name type="scientific">Anopheles dirus</name>
    <dbReference type="NCBI Taxonomy" id="7168"/>
    <lineage>
        <taxon>Eukaryota</taxon>
        <taxon>Metazoa</taxon>
        <taxon>Ecdysozoa</taxon>
        <taxon>Arthropoda</taxon>
        <taxon>Hexapoda</taxon>
        <taxon>Insecta</taxon>
        <taxon>Pterygota</taxon>
        <taxon>Neoptera</taxon>
        <taxon>Endopterygota</taxon>
        <taxon>Diptera</taxon>
        <taxon>Nematocera</taxon>
        <taxon>Culicoidea</taxon>
        <taxon>Culicidae</taxon>
        <taxon>Anophelinae</taxon>
        <taxon>Anopheles</taxon>
    </lineage>
</organism>
<dbReference type="Proteomes" id="UP000075884">
    <property type="component" value="Unassembled WGS sequence"/>
</dbReference>
<accession>A0A182NL54</accession>
<name>A0A182NL54_9DIPT</name>
<feature type="signal peptide" evidence="1">
    <location>
        <begin position="1"/>
        <end position="20"/>
    </location>
</feature>
<reference evidence="2" key="2">
    <citation type="submission" date="2020-05" db="UniProtKB">
        <authorList>
            <consortium name="EnsemblMetazoa"/>
        </authorList>
    </citation>
    <scope>IDENTIFICATION</scope>
    <source>
        <strain evidence="2">WRAIR2</strain>
    </source>
</reference>
<keyword evidence="1" id="KW-0732">Signal</keyword>
<evidence type="ECO:0000313" key="3">
    <source>
        <dbReference type="Proteomes" id="UP000075884"/>
    </source>
</evidence>
<keyword evidence="3" id="KW-1185">Reference proteome</keyword>
<reference evidence="3" key="1">
    <citation type="submission" date="2013-03" db="EMBL/GenBank/DDBJ databases">
        <title>The Genome Sequence of Anopheles dirus WRAIR2.</title>
        <authorList>
            <consortium name="The Broad Institute Genomics Platform"/>
            <person name="Neafsey D.E."/>
            <person name="Walton C."/>
            <person name="Walker B."/>
            <person name="Young S.K."/>
            <person name="Zeng Q."/>
            <person name="Gargeya S."/>
            <person name="Fitzgerald M."/>
            <person name="Haas B."/>
            <person name="Abouelleil A."/>
            <person name="Allen A.W."/>
            <person name="Alvarado L."/>
            <person name="Arachchi H.M."/>
            <person name="Berlin A.M."/>
            <person name="Chapman S.B."/>
            <person name="Gainer-Dewar J."/>
            <person name="Goldberg J."/>
            <person name="Griggs A."/>
            <person name="Gujja S."/>
            <person name="Hansen M."/>
            <person name="Howarth C."/>
            <person name="Imamovic A."/>
            <person name="Ireland A."/>
            <person name="Larimer J."/>
            <person name="McCowan C."/>
            <person name="Murphy C."/>
            <person name="Pearson M."/>
            <person name="Poon T.W."/>
            <person name="Priest M."/>
            <person name="Roberts A."/>
            <person name="Saif S."/>
            <person name="Shea T."/>
            <person name="Sisk P."/>
            <person name="Sykes S."/>
            <person name="Wortman J."/>
            <person name="Nusbaum C."/>
            <person name="Birren B."/>
        </authorList>
    </citation>
    <scope>NUCLEOTIDE SEQUENCE [LARGE SCALE GENOMIC DNA]</scope>
    <source>
        <strain evidence="3">WRAIR2</strain>
    </source>
</reference>
<dbReference type="AlphaFoldDB" id="A0A182NL54"/>
<proteinExistence type="predicted"/>
<dbReference type="VEuPathDB" id="VectorBase:ADIR008384"/>
<feature type="chain" id="PRO_5008130064" description="Protein TsetseEP domain-containing protein" evidence="1">
    <location>
        <begin position="21"/>
        <end position="239"/>
    </location>
</feature>
<evidence type="ECO:0000256" key="1">
    <source>
        <dbReference type="SAM" id="SignalP"/>
    </source>
</evidence>
<evidence type="ECO:0008006" key="4">
    <source>
        <dbReference type="Google" id="ProtNLM"/>
    </source>
</evidence>
<evidence type="ECO:0000313" key="2">
    <source>
        <dbReference type="EnsemblMetazoa" id="ADIR008384-PA"/>
    </source>
</evidence>
<dbReference type="EnsemblMetazoa" id="ADIR008384-RA">
    <property type="protein sequence ID" value="ADIR008384-PA"/>
    <property type="gene ID" value="ADIR008384"/>
</dbReference>
<sequence length="239" mass="26302">MKLFVALLCVALAAVTGVSAQTSLGELAEIVEQYRVRFDELHEDKDSFVRLARTLIRAELKGLNEATLANLGNAREDIDDILTETREAIAAAIILPNANEQCLLALVDTVIAQGRVAGDGMSTCAADKIAIKEGLGDEFRELTNTLQRISQAAAEYTMYSFAIHNSVADPADHADWLERNYNTQVEFWDNVARPEAQEDLDNLEINRPALVEENRVCLAGVITRLNTAMQNVRVQINGC</sequence>
<protein>
    <recommendedName>
        <fullName evidence="4">Protein TsetseEP domain-containing protein</fullName>
    </recommendedName>
</protein>